<dbReference type="AlphaFoldDB" id="A0A0W0FRM5"/>
<protein>
    <submittedName>
        <fullName evidence="1">Uncharacterized protein</fullName>
    </submittedName>
</protein>
<reference evidence="1 2" key="1">
    <citation type="submission" date="2015-12" db="EMBL/GenBank/DDBJ databases">
        <title>Draft genome sequence of Moniliophthora roreri, the causal agent of frosty pod rot of cacao.</title>
        <authorList>
            <person name="Aime M.C."/>
            <person name="Diaz-Valderrama J.R."/>
            <person name="Kijpornyongpan T."/>
            <person name="Phillips-Mora W."/>
        </authorList>
    </citation>
    <scope>NUCLEOTIDE SEQUENCE [LARGE SCALE GENOMIC DNA]</scope>
    <source>
        <strain evidence="1 2">MCA 2952</strain>
    </source>
</reference>
<sequence length="614" mass="69861">MSIQGSSRITVEHSQFTNVGRDQHNNNNVRGDLIQYFNREERQEWYYNVPTCKVRLKRRVGETLVQRWDQRKWRHLNACRKISIASISGEDKDSEFLYILYTGPDAFKAFQQDFEQFSSIKDINCVQLYGYNQGTSLPALVFHDAPVPFSQIFEQNQLSPLLYTYICCQFGVAQIASNILDVCELWINPRTGQLSRGPFFGSFQILAYLASGFSSNSASNNPTPLPLQAYSDSTTIFNYLIQTLTAYNILQGINTSSRGTYEVIANKDTASVLLSLPGTIYHITHREIIARWPGDRKKWYYKPDHQWNIPDAMWESKVDMNNGSIRFTVLPSDIQDLQNQSFGLCYTLLGEWNELTESWLSQAHSVFSQLGICKDEWEEYTILSCFWLSFQCQKKHSAQKNRDISASEPLYLFIQPIPRPSDSETTWNSWVMRSKYFWSFDSSGCREMSEDLQVSLELLSFASQIEVWHIWWNCSAYDAIQQLHASKGFNPKTLSLTQSLKLPIFEVVGGEGRLEELQEFISDAELPPDATCSSSLVIEAQVSTQSSSEFGEQSIILVTNRSYSVNDTEVNKAISDIVSPPTSNANINIGSSTVGSDASNKALESLKLLQRNKV</sequence>
<dbReference type="Proteomes" id="UP000054988">
    <property type="component" value="Unassembled WGS sequence"/>
</dbReference>
<gene>
    <name evidence="1" type="ORF">WG66_8455</name>
</gene>
<name>A0A0W0FRM5_MONRR</name>
<evidence type="ECO:0000313" key="2">
    <source>
        <dbReference type="Proteomes" id="UP000054988"/>
    </source>
</evidence>
<dbReference type="EMBL" id="LATX01001716">
    <property type="protein sequence ID" value="KTB38946.1"/>
    <property type="molecule type" value="Genomic_DNA"/>
</dbReference>
<proteinExistence type="predicted"/>
<evidence type="ECO:0000313" key="1">
    <source>
        <dbReference type="EMBL" id="KTB38946.1"/>
    </source>
</evidence>
<accession>A0A0W0FRM5</accession>
<comment type="caution">
    <text evidence="1">The sequence shown here is derived from an EMBL/GenBank/DDBJ whole genome shotgun (WGS) entry which is preliminary data.</text>
</comment>
<organism evidence="1 2">
    <name type="scientific">Moniliophthora roreri</name>
    <name type="common">Frosty pod rot fungus</name>
    <name type="synonym">Monilia roreri</name>
    <dbReference type="NCBI Taxonomy" id="221103"/>
    <lineage>
        <taxon>Eukaryota</taxon>
        <taxon>Fungi</taxon>
        <taxon>Dikarya</taxon>
        <taxon>Basidiomycota</taxon>
        <taxon>Agaricomycotina</taxon>
        <taxon>Agaricomycetes</taxon>
        <taxon>Agaricomycetidae</taxon>
        <taxon>Agaricales</taxon>
        <taxon>Marasmiineae</taxon>
        <taxon>Marasmiaceae</taxon>
        <taxon>Moniliophthora</taxon>
    </lineage>
</organism>